<comment type="caution">
    <text evidence="1">The sequence shown here is derived from an EMBL/GenBank/DDBJ whole genome shotgun (WGS) entry which is preliminary data.</text>
</comment>
<proteinExistence type="predicted"/>
<dbReference type="EMBL" id="BMAU01021422">
    <property type="protein sequence ID" value="GFY34216.1"/>
    <property type="molecule type" value="Genomic_DNA"/>
</dbReference>
<accession>A0A8X7BJL4</accession>
<evidence type="ECO:0000313" key="1">
    <source>
        <dbReference type="EMBL" id="GFY34216.1"/>
    </source>
</evidence>
<organism evidence="1 2">
    <name type="scientific">Trichonephila clavipes</name>
    <name type="common">Golden silk orbweaver</name>
    <name type="synonym">Nephila clavipes</name>
    <dbReference type="NCBI Taxonomy" id="2585209"/>
    <lineage>
        <taxon>Eukaryota</taxon>
        <taxon>Metazoa</taxon>
        <taxon>Ecdysozoa</taxon>
        <taxon>Arthropoda</taxon>
        <taxon>Chelicerata</taxon>
        <taxon>Arachnida</taxon>
        <taxon>Araneae</taxon>
        <taxon>Araneomorphae</taxon>
        <taxon>Entelegynae</taxon>
        <taxon>Araneoidea</taxon>
        <taxon>Nephilidae</taxon>
        <taxon>Trichonephila</taxon>
    </lineage>
</organism>
<dbReference type="Proteomes" id="UP000887159">
    <property type="component" value="Unassembled WGS sequence"/>
</dbReference>
<name>A0A8X7BJL4_TRICX</name>
<protein>
    <submittedName>
        <fullName evidence="1">Uncharacterized protein</fullName>
    </submittedName>
</protein>
<keyword evidence="2" id="KW-1185">Reference proteome</keyword>
<reference evidence="1" key="1">
    <citation type="submission" date="2020-08" db="EMBL/GenBank/DDBJ databases">
        <title>Multicomponent nature underlies the extraordinary mechanical properties of spider dragline silk.</title>
        <authorList>
            <person name="Kono N."/>
            <person name="Nakamura H."/>
            <person name="Mori M."/>
            <person name="Yoshida Y."/>
            <person name="Ohtoshi R."/>
            <person name="Malay A.D."/>
            <person name="Moran D.A.P."/>
            <person name="Tomita M."/>
            <person name="Numata K."/>
            <person name="Arakawa K."/>
        </authorList>
    </citation>
    <scope>NUCLEOTIDE SEQUENCE</scope>
</reference>
<gene>
    <name evidence="1" type="ORF">TNCV_2505191</name>
</gene>
<dbReference type="AlphaFoldDB" id="A0A8X7BJL4"/>
<evidence type="ECO:0000313" key="2">
    <source>
        <dbReference type="Proteomes" id="UP000887159"/>
    </source>
</evidence>
<sequence length="104" mass="12036">MFKVSAVHVKIDVEWMSAHVTARDVLRHGQQGLDPMPQPSVGAPFRSRLWPQRESQDIPGHSTEVQAACKRATKFVCVVTTSRFTKSLRRPHREKIQWFEIRRS</sequence>